<dbReference type="GO" id="GO:0005524">
    <property type="term" value="F:ATP binding"/>
    <property type="evidence" value="ECO:0007669"/>
    <property type="project" value="UniProtKB-KW"/>
</dbReference>
<dbReference type="GO" id="GO:0052381">
    <property type="term" value="F:tRNA dimethylallyltransferase activity"/>
    <property type="evidence" value="ECO:0007669"/>
    <property type="project" value="UniProtKB-EC"/>
</dbReference>
<keyword evidence="4 6" id="KW-0067">ATP-binding</keyword>
<name>A0A2G5BHC5_COERN</name>
<dbReference type="PANTHER" id="PTHR11088:SF89">
    <property type="entry name" value="TRNA DIMETHYLALLYLTRANSFERASE"/>
    <property type="match status" value="1"/>
</dbReference>
<dbReference type="Gene3D" id="3.40.50.300">
    <property type="entry name" value="P-loop containing nucleotide triphosphate hydrolases"/>
    <property type="match status" value="1"/>
</dbReference>
<evidence type="ECO:0000313" key="8">
    <source>
        <dbReference type="EMBL" id="PIA18391.1"/>
    </source>
</evidence>
<dbReference type="Pfam" id="PF01715">
    <property type="entry name" value="IPPT"/>
    <property type="match status" value="1"/>
</dbReference>
<dbReference type="PANTHER" id="PTHR11088">
    <property type="entry name" value="TRNA DIMETHYLALLYLTRANSFERASE"/>
    <property type="match status" value="1"/>
</dbReference>
<gene>
    <name evidence="8" type="ORF">COEREDRAFT_91251</name>
</gene>
<evidence type="ECO:0000256" key="2">
    <source>
        <dbReference type="ARBA" id="ARBA00022679"/>
    </source>
</evidence>
<accession>A0A2G5BHC5</accession>
<dbReference type="GO" id="GO:0006400">
    <property type="term" value="P:tRNA modification"/>
    <property type="evidence" value="ECO:0007669"/>
    <property type="project" value="TreeGrafter"/>
</dbReference>
<keyword evidence="2 6" id="KW-0808">Transferase</keyword>
<evidence type="ECO:0000256" key="7">
    <source>
        <dbReference type="SAM" id="MobiDB-lite"/>
    </source>
</evidence>
<dbReference type="SUPFAM" id="SSF52540">
    <property type="entry name" value="P-loop containing nucleoside triphosphate hydrolases"/>
    <property type="match status" value="2"/>
</dbReference>
<evidence type="ECO:0000256" key="1">
    <source>
        <dbReference type="ARBA" id="ARBA00005842"/>
    </source>
</evidence>
<comment type="catalytic activity">
    <reaction evidence="5">
        <text>adenosine(37) in tRNA + dimethylallyl diphosphate = N(6)-dimethylallyladenosine(37) in tRNA + diphosphate</text>
        <dbReference type="Rhea" id="RHEA:26482"/>
        <dbReference type="Rhea" id="RHEA-COMP:10162"/>
        <dbReference type="Rhea" id="RHEA-COMP:10375"/>
        <dbReference type="ChEBI" id="CHEBI:33019"/>
        <dbReference type="ChEBI" id="CHEBI:57623"/>
        <dbReference type="ChEBI" id="CHEBI:74411"/>
        <dbReference type="ChEBI" id="CHEBI:74415"/>
        <dbReference type="EC" id="2.5.1.75"/>
    </reaction>
</comment>
<dbReference type="STRING" id="763665.A0A2G5BHC5"/>
<evidence type="ECO:0000313" key="9">
    <source>
        <dbReference type="Proteomes" id="UP000242474"/>
    </source>
</evidence>
<dbReference type="Gene3D" id="3.30.160.60">
    <property type="entry name" value="Classic Zinc Finger"/>
    <property type="match status" value="1"/>
</dbReference>
<dbReference type="HAMAP" id="MF_00185">
    <property type="entry name" value="IPP_trans"/>
    <property type="match status" value="1"/>
</dbReference>
<dbReference type="InterPro" id="IPR027417">
    <property type="entry name" value="P-loop_NTPase"/>
</dbReference>
<dbReference type="AlphaFoldDB" id="A0A2G5BHC5"/>
<evidence type="ECO:0000256" key="5">
    <source>
        <dbReference type="RuleBase" id="RU003783"/>
    </source>
</evidence>
<keyword evidence="3 6" id="KW-0547">Nucleotide-binding</keyword>
<sequence>MPIFFYRYFMRSETPSPPKQRETIFGCVKFGLIAITGTTGVGKSQLAIELARALNGEVINADAMQVYRGYEIITNKVNRSEMQDVPHHLLGDVEPHREYTVHEFEQDAIAKITEIQGRGRIPILVGGTNYYIQSVIFRKALISKNARNLTDSDVGCDPRLHAFEEQNAHKSNQELWEELKQTDPIMAEKWHANNRRKVLRSLEVLHTSGKRHSEWIRESNQAREQEETLRFSTLLFWLYADTPTLNQRLDSRVDKMIERGMFDELAQLKNQMSDPDKENVSRGEFTSGLMQAIGFREFSDYLTTTKDSSEREQLKTKGIDDMKASTRRYSKRQVSWIRNKLLPECKSTLHKSIRAHTFVLDATDLSLWNTDVRDKAIDIAKIFDSNLPMPEPTSLSETARTLLTDIKSSPNSALAWKRHLCTVCSKSAEESSNGVAREVWLNGDDEYQQHLRSRQHKKNTKYRKRMYPLQEKKKRI</sequence>
<evidence type="ECO:0000256" key="3">
    <source>
        <dbReference type="ARBA" id="ARBA00022741"/>
    </source>
</evidence>
<dbReference type="GO" id="GO:0005739">
    <property type="term" value="C:mitochondrion"/>
    <property type="evidence" value="ECO:0007669"/>
    <property type="project" value="TreeGrafter"/>
</dbReference>
<dbReference type="InterPro" id="IPR039657">
    <property type="entry name" value="Dimethylallyltransferase"/>
</dbReference>
<keyword evidence="5" id="KW-0819">tRNA processing</keyword>
<organism evidence="8 9">
    <name type="scientific">Coemansia reversa (strain ATCC 12441 / NRRL 1564)</name>
    <dbReference type="NCBI Taxonomy" id="763665"/>
    <lineage>
        <taxon>Eukaryota</taxon>
        <taxon>Fungi</taxon>
        <taxon>Fungi incertae sedis</taxon>
        <taxon>Zoopagomycota</taxon>
        <taxon>Kickxellomycotina</taxon>
        <taxon>Kickxellomycetes</taxon>
        <taxon>Kickxellales</taxon>
        <taxon>Kickxellaceae</taxon>
        <taxon>Coemansia</taxon>
    </lineage>
</organism>
<dbReference type="OrthoDB" id="775260at2759"/>
<dbReference type="EC" id="2.5.1.75" evidence="5"/>
<protein>
    <recommendedName>
        <fullName evidence="5">tRNA dimethylallyltransferase</fullName>
        <ecNumber evidence="5">2.5.1.75</ecNumber>
    </recommendedName>
</protein>
<proteinExistence type="inferred from homology"/>
<dbReference type="NCBIfam" id="TIGR00174">
    <property type="entry name" value="miaA"/>
    <property type="match status" value="1"/>
</dbReference>
<dbReference type="InterPro" id="IPR018022">
    <property type="entry name" value="IPT"/>
</dbReference>
<evidence type="ECO:0000256" key="6">
    <source>
        <dbReference type="RuleBase" id="RU003785"/>
    </source>
</evidence>
<dbReference type="Gene3D" id="1.10.20.140">
    <property type="match status" value="1"/>
</dbReference>
<dbReference type="Proteomes" id="UP000242474">
    <property type="component" value="Unassembled WGS sequence"/>
</dbReference>
<keyword evidence="9" id="KW-1185">Reference proteome</keyword>
<reference evidence="8 9" key="1">
    <citation type="journal article" date="2015" name="Genome Biol. Evol.">
        <title>Phylogenomic analyses indicate that early fungi evolved digesting cell walls of algal ancestors of land plants.</title>
        <authorList>
            <person name="Chang Y."/>
            <person name="Wang S."/>
            <person name="Sekimoto S."/>
            <person name="Aerts A.L."/>
            <person name="Choi C."/>
            <person name="Clum A."/>
            <person name="LaButti K.M."/>
            <person name="Lindquist E.A."/>
            <person name="Yee Ngan C."/>
            <person name="Ohm R.A."/>
            <person name="Salamov A.A."/>
            <person name="Grigoriev I.V."/>
            <person name="Spatafora J.W."/>
            <person name="Berbee M.L."/>
        </authorList>
    </citation>
    <scope>NUCLEOTIDE SEQUENCE [LARGE SCALE GENOMIC DNA]</scope>
    <source>
        <strain evidence="8 9">NRRL 1564</strain>
    </source>
</reference>
<evidence type="ECO:0000256" key="4">
    <source>
        <dbReference type="ARBA" id="ARBA00022840"/>
    </source>
</evidence>
<comment type="similarity">
    <text evidence="1 6">Belongs to the IPP transferase family.</text>
</comment>
<feature type="region of interest" description="Disordered" evidence="7">
    <location>
        <begin position="451"/>
        <end position="476"/>
    </location>
</feature>
<dbReference type="EMBL" id="KZ303490">
    <property type="protein sequence ID" value="PIA18391.1"/>
    <property type="molecule type" value="Genomic_DNA"/>
</dbReference>